<feature type="region of interest" description="Disordered" evidence="1">
    <location>
        <begin position="85"/>
        <end position="105"/>
    </location>
</feature>
<protein>
    <submittedName>
        <fullName evidence="2">Uncharacterized protein</fullName>
    </submittedName>
</protein>
<accession>A0A0D3JSM3</accession>
<dbReference type="KEGG" id="ehx:EMIHUDRAFT_250054"/>
<proteinExistence type="predicted"/>
<evidence type="ECO:0000313" key="3">
    <source>
        <dbReference type="Proteomes" id="UP000013827"/>
    </source>
</evidence>
<dbReference type="KEGG" id="ehx:EMIHUDRAFT_205580"/>
<evidence type="ECO:0000256" key="1">
    <source>
        <dbReference type="SAM" id="MobiDB-lite"/>
    </source>
</evidence>
<dbReference type="EnsemblProtists" id="EOD26508">
    <property type="protein sequence ID" value="EOD26508"/>
    <property type="gene ID" value="EMIHUDRAFT_205580"/>
</dbReference>
<name>A0A0D3JSM3_EMIH1</name>
<reference evidence="2" key="2">
    <citation type="submission" date="2024-10" db="UniProtKB">
        <authorList>
            <consortium name="EnsemblProtists"/>
        </authorList>
    </citation>
    <scope>IDENTIFICATION</scope>
</reference>
<dbReference type="PaxDb" id="2903-EOD06046"/>
<sequence>MGWANIRSRADEDARGGGQPGLAREVSTCDVPRVKLTDFCMWSSPPAALLDAFEELRGGRFDSLILGGGGAAPCDSLLNRSAPLRGLSDRAKAERRQREQDEATNGSLLLGGLLAKGVRPRSSAPVSRPAPETVFVMLQVNGCQRTPRISSSVP</sequence>
<dbReference type="HOGENOM" id="CLU_1707557_0_0_1"/>
<reference evidence="3" key="1">
    <citation type="journal article" date="2013" name="Nature">
        <title>Pan genome of the phytoplankton Emiliania underpins its global distribution.</title>
        <authorList>
            <person name="Read B.A."/>
            <person name="Kegel J."/>
            <person name="Klute M.J."/>
            <person name="Kuo A."/>
            <person name="Lefebvre S.C."/>
            <person name="Maumus F."/>
            <person name="Mayer C."/>
            <person name="Miller J."/>
            <person name="Monier A."/>
            <person name="Salamov A."/>
            <person name="Young J."/>
            <person name="Aguilar M."/>
            <person name="Claverie J.M."/>
            <person name="Frickenhaus S."/>
            <person name="Gonzalez K."/>
            <person name="Herman E.K."/>
            <person name="Lin Y.C."/>
            <person name="Napier J."/>
            <person name="Ogata H."/>
            <person name="Sarno A.F."/>
            <person name="Shmutz J."/>
            <person name="Schroeder D."/>
            <person name="de Vargas C."/>
            <person name="Verret F."/>
            <person name="von Dassow P."/>
            <person name="Valentin K."/>
            <person name="Van de Peer Y."/>
            <person name="Wheeler G."/>
            <person name="Dacks J.B."/>
            <person name="Delwiche C.F."/>
            <person name="Dyhrman S.T."/>
            <person name="Glockner G."/>
            <person name="John U."/>
            <person name="Richards T."/>
            <person name="Worden A.Z."/>
            <person name="Zhang X."/>
            <person name="Grigoriev I.V."/>
            <person name="Allen A.E."/>
            <person name="Bidle K."/>
            <person name="Borodovsky M."/>
            <person name="Bowler C."/>
            <person name="Brownlee C."/>
            <person name="Cock J.M."/>
            <person name="Elias M."/>
            <person name="Gladyshev V.N."/>
            <person name="Groth M."/>
            <person name="Guda C."/>
            <person name="Hadaegh A."/>
            <person name="Iglesias-Rodriguez M.D."/>
            <person name="Jenkins J."/>
            <person name="Jones B.M."/>
            <person name="Lawson T."/>
            <person name="Leese F."/>
            <person name="Lindquist E."/>
            <person name="Lobanov A."/>
            <person name="Lomsadze A."/>
            <person name="Malik S.B."/>
            <person name="Marsh M.E."/>
            <person name="Mackinder L."/>
            <person name="Mock T."/>
            <person name="Mueller-Roeber B."/>
            <person name="Pagarete A."/>
            <person name="Parker M."/>
            <person name="Probert I."/>
            <person name="Quesneville H."/>
            <person name="Raines C."/>
            <person name="Rensing S.A."/>
            <person name="Riano-Pachon D.M."/>
            <person name="Richier S."/>
            <person name="Rokitta S."/>
            <person name="Shiraiwa Y."/>
            <person name="Soanes D.M."/>
            <person name="van der Giezen M."/>
            <person name="Wahlund T.M."/>
            <person name="Williams B."/>
            <person name="Wilson W."/>
            <person name="Wolfe G."/>
            <person name="Wurch L.L."/>
        </authorList>
    </citation>
    <scope>NUCLEOTIDE SEQUENCE</scope>
</reference>
<dbReference type="Proteomes" id="UP000013827">
    <property type="component" value="Unassembled WGS sequence"/>
</dbReference>
<dbReference type="GeneID" id="17272054"/>
<dbReference type="RefSeq" id="XP_005778937.1">
    <property type="nucleotide sequence ID" value="XM_005778880.1"/>
</dbReference>
<dbReference type="EnsemblProtists" id="EOD06046">
    <property type="protein sequence ID" value="EOD06046"/>
    <property type="gene ID" value="EMIHUDRAFT_250054"/>
</dbReference>
<feature type="region of interest" description="Disordered" evidence="1">
    <location>
        <begin position="1"/>
        <end position="24"/>
    </location>
</feature>
<dbReference type="RefSeq" id="XP_005758475.1">
    <property type="nucleotide sequence ID" value="XM_005758418.1"/>
</dbReference>
<organism evidence="2 3">
    <name type="scientific">Emiliania huxleyi (strain CCMP1516)</name>
    <dbReference type="NCBI Taxonomy" id="280463"/>
    <lineage>
        <taxon>Eukaryota</taxon>
        <taxon>Haptista</taxon>
        <taxon>Haptophyta</taxon>
        <taxon>Prymnesiophyceae</taxon>
        <taxon>Isochrysidales</taxon>
        <taxon>Noelaerhabdaceae</taxon>
        <taxon>Emiliania</taxon>
    </lineage>
</organism>
<keyword evidence="3" id="KW-1185">Reference proteome</keyword>
<evidence type="ECO:0000313" key="2">
    <source>
        <dbReference type="EnsemblProtists" id="EOD26508"/>
    </source>
</evidence>
<feature type="compositionally biased region" description="Basic and acidic residues" evidence="1">
    <location>
        <begin position="87"/>
        <end position="101"/>
    </location>
</feature>
<dbReference type="AlphaFoldDB" id="A0A0D3JSM3"/>
<dbReference type="GeneID" id="17252193"/>